<dbReference type="Pfam" id="PF00501">
    <property type="entry name" value="AMP-binding"/>
    <property type="match status" value="1"/>
</dbReference>
<dbReference type="EMBL" id="KV442203">
    <property type="protein sequence ID" value="OAQ22194.1"/>
    <property type="molecule type" value="Genomic_DNA"/>
</dbReference>
<dbReference type="Gene3D" id="3.10.129.10">
    <property type="entry name" value="Hotdog Thioesterase"/>
    <property type="match status" value="1"/>
</dbReference>
<dbReference type="InterPro" id="IPR009081">
    <property type="entry name" value="PP-bd_ACP"/>
</dbReference>
<dbReference type="Pfam" id="PF22818">
    <property type="entry name" value="ApeI-like"/>
    <property type="match status" value="1"/>
</dbReference>
<protein>
    <submittedName>
        <fullName evidence="3">Acetyl-CoA synthetase-like protein</fullName>
    </submittedName>
</protein>
<dbReference type="PANTHER" id="PTHR43767:SF8">
    <property type="entry name" value="LONG-CHAIN-FATTY-ACID--COA LIGASE"/>
    <property type="match status" value="1"/>
</dbReference>
<proteinExistence type="predicted"/>
<dbReference type="Gene3D" id="3.40.50.12780">
    <property type="entry name" value="N-terminal domain of ligase-like"/>
    <property type="match status" value="1"/>
</dbReference>
<dbReference type="InterPro" id="IPR000873">
    <property type="entry name" value="AMP-dep_synth/lig_dom"/>
</dbReference>
<dbReference type="InterPro" id="IPR054545">
    <property type="entry name" value="ApeI-like"/>
</dbReference>
<dbReference type="Proteomes" id="UP000078512">
    <property type="component" value="Unassembled WGS sequence"/>
</dbReference>
<dbReference type="Gene3D" id="3.30.300.30">
    <property type="match status" value="1"/>
</dbReference>
<dbReference type="SUPFAM" id="SSF54637">
    <property type="entry name" value="Thioesterase/thiol ester dehydrase-isomerase"/>
    <property type="match status" value="1"/>
</dbReference>
<dbReference type="OrthoDB" id="4155at2759"/>
<dbReference type="InterPro" id="IPR036736">
    <property type="entry name" value="ACP-like_sf"/>
</dbReference>
<accession>A0A197JCK7</accession>
<dbReference type="PANTHER" id="PTHR43767">
    <property type="entry name" value="LONG-CHAIN-FATTY-ACID--COA LIGASE"/>
    <property type="match status" value="1"/>
</dbReference>
<dbReference type="SUPFAM" id="SSF56801">
    <property type="entry name" value="Acetyl-CoA synthetase-like"/>
    <property type="match status" value="1"/>
</dbReference>
<name>A0A197JCK7_9FUNG</name>
<evidence type="ECO:0000259" key="2">
    <source>
        <dbReference type="PROSITE" id="PS50075"/>
    </source>
</evidence>
<dbReference type="PROSITE" id="PS50075">
    <property type="entry name" value="CARRIER"/>
    <property type="match status" value="1"/>
</dbReference>
<dbReference type="GO" id="GO:0016874">
    <property type="term" value="F:ligase activity"/>
    <property type="evidence" value="ECO:0007669"/>
    <property type="project" value="UniProtKB-KW"/>
</dbReference>
<feature type="domain" description="Carrier" evidence="2">
    <location>
        <begin position="159"/>
        <end position="240"/>
    </location>
</feature>
<evidence type="ECO:0000256" key="1">
    <source>
        <dbReference type="ARBA" id="ARBA00022598"/>
    </source>
</evidence>
<keyword evidence="1" id="KW-0436">Ligase</keyword>
<gene>
    <name evidence="3" type="ORF">K457DRAFT_131435</name>
</gene>
<evidence type="ECO:0000313" key="4">
    <source>
        <dbReference type="Proteomes" id="UP000078512"/>
    </source>
</evidence>
<dbReference type="InterPro" id="IPR029069">
    <property type="entry name" value="HotDog_dom_sf"/>
</dbReference>
<dbReference type="Pfam" id="PF13723">
    <property type="entry name" value="Ketoacyl-synt_2"/>
    <property type="match status" value="1"/>
</dbReference>
<keyword evidence="4" id="KW-1185">Reference proteome</keyword>
<dbReference type="STRING" id="1314771.A0A197JCK7"/>
<evidence type="ECO:0000313" key="3">
    <source>
        <dbReference type="EMBL" id="OAQ22194.1"/>
    </source>
</evidence>
<organism evidence="3 4">
    <name type="scientific">Linnemannia elongata AG-77</name>
    <dbReference type="NCBI Taxonomy" id="1314771"/>
    <lineage>
        <taxon>Eukaryota</taxon>
        <taxon>Fungi</taxon>
        <taxon>Fungi incertae sedis</taxon>
        <taxon>Mucoromycota</taxon>
        <taxon>Mortierellomycotina</taxon>
        <taxon>Mortierellomycetes</taxon>
        <taxon>Mortierellales</taxon>
        <taxon>Mortierellaceae</taxon>
        <taxon>Linnemannia</taxon>
    </lineage>
</organism>
<reference evidence="3 4" key="1">
    <citation type="submission" date="2016-05" db="EMBL/GenBank/DDBJ databases">
        <title>Genome sequencing reveals origins of a unique bacterial endosymbiosis in the earliest lineages of terrestrial Fungi.</title>
        <authorList>
            <consortium name="DOE Joint Genome Institute"/>
            <person name="Uehling J."/>
            <person name="Gryganskyi A."/>
            <person name="Hameed K."/>
            <person name="Tschaplinski T."/>
            <person name="Misztal P."/>
            <person name="Wu S."/>
            <person name="Desiro A."/>
            <person name="Vande Pol N."/>
            <person name="Du Z.-Y."/>
            <person name="Zienkiewicz A."/>
            <person name="Zienkiewicz K."/>
            <person name="Morin E."/>
            <person name="Tisserant E."/>
            <person name="Splivallo R."/>
            <person name="Hainaut M."/>
            <person name="Henrissat B."/>
            <person name="Ohm R."/>
            <person name="Kuo A."/>
            <person name="Yan J."/>
            <person name="Lipzen A."/>
            <person name="Nolan M."/>
            <person name="Labutti K."/>
            <person name="Barry K."/>
            <person name="Goldstein A."/>
            <person name="Labbe J."/>
            <person name="Schadt C."/>
            <person name="Tuskan G."/>
            <person name="Grigoriev I."/>
            <person name="Martin F."/>
            <person name="Vilgalys R."/>
            <person name="Bonito G."/>
        </authorList>
    </citation>
    <scope>NUCLEOTIDE SEQUENCE [LARGE SCALE GENOMIC DNA]</scope>
    <source>
        <strain evidence="3 4">AG-77</strain>
    </source>
</reference>
<dbReference type="Gene3D" id="1.10.1200.10">
    <property type="entry name" value="ACP-like"/>
    <property type="match status" value="1"/>
</dbReference>
<dbReference type="AlphaFoldDB" id="A0A197JCK7"/>
<dbReference type="InterPro" id="IPR045851">
    <property type="entry name" value="AMP-bd_C_sf"/>
</dbReference>
<dbReference type="SUPFAM" id="SSF47336">
    <property type="entry name" value="ACP-like"/>
    <property type="match status" value="1"/>
</dbReference>
<dbReference type="InterPro" id="IPR042099">
    <property type="entry name" value="ANL_N_sf"/>
</dbReference>
<dbReference type="InterPro" id="IPR050237">
    <property type="entry name" value="ATP-dep_AMP-bd_enzyme"/>
</dbReference>
<dbReference type="InterPro" id="IPR014030">
    <property type="entry name" value="Ketoacyl_synth_N"/>
</dbReference>
<sequence length="819" mass="90041">MPDLAWSLPVARWSAWNAETSAALDMGLKVANDCAPVGQPVRVIFASRHGESRRTTELLKAQAQDPMQPLSPNAFSLSVLNAAAGVFSMMRGDHSNATALAAGSETLGYALLEAFAQYASDPQAPVLVIYADEPPDPIYASVDDTDAPSGALALWIADDAPGVLECRLLIDALNLEDLTLADIGDDTPLFDTDGIGLDSIDALEIGIALRKKYQLQIETTDSRMREHFRSLLLDALAGVSQRPTLFRMTTPLHLLFSNDCVATRPVCIDGDHILDWRFFTERTCAAVRALGSERHRRSARWALCLSDPFEFACGLFALLAAGKQIVLPSNHKPAALLPLAGLYDSVLDDLDSLFANGAGGPCAKLRIDPRAPLSLVTSGSSGVPKVIHKTLAQFEAEIHTLATLWGTVMRDVTVVASVPHHHIYGLLFRLLWPLAAGQPFDRMTCVEPADVRARLAALQNTVLVSSPAQLTRWPSLINLAQLTPPPGLIFSSGGPLPTETAAIYAQAFGAAPIEVYGSTETGGIAWRCQPQAMHQNEVSDAWTPMPAIDVRCDTDGALQLRSPHLPDDQWWRMEDAVQIKVDGRFRLRGRLDRIIKLEEKRVSLPELEHVLMRHPWVKQAAVAPLNGARMTLGALLTLTEEGIQAWRSAASRRFITQALRRYLAEYFDGVVLPRHWRFCMQLPFDERGKLSVTQLAARFATHPLQPEVLAEWCDGNTALLELHVPATLSHFSGHFPGLPILPGVVQIDWVVRYAAHYFARCNGFQTLEQIKFLSMVRPGTTLRLALAHDPERARITFRYYVGERDYATGRIVYSKSAVV</sequence>